<feature type="compositionally biased region" description="Basic residues" evidence="1">
    <location>
        <begin position="270"/>
        <end position="280"/>
    </location>
</feature>
<dbReference type="VEuPathDB" id="VectorBase:MDOMA2_019993"/>
<name>A0A1I8M2W3_MUSDO</name>
<evidence type="ECO:0000313" key="3">
    <source>
        <dbReference type="Proteomes" id="UP001652621"/>
    </source>
</evidence>
<dbReference type="EnsemblMetazoa" id="MDOA000687-RA">
    <property type="protein sequence ID" value="MDOA000687-PA"/>
    <property type="gene ID" value="MDOA000687"/>
</dbReference>
<keyword evidence="3" id="KW-1185">Reference proteome</keyword>
<evidence type="ECO:0000313" key="2">
    <source>
        <dbReference type="EnsemblMetazoa" id="MDOA000687-PA"/>
    </source>
</evidence>
<gene>
    <name evidence="2" type="primary">101900565</name>
    <name evidence="4" type="synonym">LOC101900565</name>
</gene>
<evidence type="ECO:0000313" key="4">
    <source>
        <dbReference type="RefSeq" id="XP_005186606.1"/>
    </source>
</evidence>
<accession>A0A1I8M2W3</accession>
<feature type="compositionally biased region" description="Polar residues" evidence="1">
    <location>
        <begin position="20"/>
        <end position="29"/>
    </location>
</feature>
<feature type="region of interest" description="Disordered" evidence="1">
    <location>
        <begin position="270"/>
        <end position="290"/>
    </location>
</feature>
<sequence length="302" mass="34475">MSDIYDYAYIHVMRHPVETNKYSITSSSPPKHHQQPQDEEKELQPEREFQAIPEELELNEVSTDDFSPRDLQIFVDSLETISRLEQARHERRQRRRKSKKSPSHNVSNTKRMVTCLDSSIVEEGDVGSSFYSNCESDYIYDETYGGATSVGQCSGTLYSNITTNSIRSDLPPSSPSSDSEESGVFLDQTSDSHVYENIDPIRPRSKVVSHAKNKSLKSRLIALIMKKQYARPAAPSTEMLSSTTIGEQFEETEIYDRVINEAIHQQFVKNPKKGKKKYASKSKSESQPEEKFLDKAMRFLTL</sequence>
<organism evidence="2">
    <name type="scientific">Musca domestica</name>
    <name type="common">House fly</name>
    <dbReference type="NCBI Taxonomy" id="7370"/>
    <lineage>
        <taxon>Eukaryota</taxon>
        <taxon>Metazoa</taxon>
        <taxon>Ecdysozoa</taxon>
        <taxon>Arthropoda</taxon>
        <taxon>Hexapoda</taxon>
        <taxon>Insecta</taxon>
        <taxon>Pterygota</taxon>
        <taxon>Neoptera</taxon>
        <taxon>Endopterygota</taxon>
        <taxon>Diptera</taxon>
        <taxon>Brachycera</taxon>
        <taxon>Muscomorpha</taxon>
        <taxon>Muscoidea</taxon>
        <taxon>Muscidae</taxon>
        <taxon>Musca</taxon>
    </lineage>
</organism>
<proteinExistence type="predicted"/>
<dbReference type="RefSeq" id="XP_005186606.1">
    <property type="nucleotide sequence ID" value="XM_005186549.3"/>
</dbReference>
<feature type="compositionally biased region" description="Basic residues" evidence="1">
    <location>
        <begin position="89"/>
        <end position="102"/>
    </location>
</feature>
<dbReference type="GeneID" id="101900565"/>
<protein>
    <submittedName>
        <fullName evidence="4">Uncharacterized protein LOC101900565</fullName>
    </submittedName>
</protein>
<feature type="region of interest" description="Disordered" evidence="1">
    <location>
        <begin position="86"/>
        <end position="111"/>
    </location>
</feature>
<dbReference type="OrthoDB" id="8023477at2759"/>
<dbReference type="Proteomes" id="UP001652621">
    <property type="component" value="Unplaced"/>
</dbReference>
<feature type="compositionally biased region" description="Basic and acidic residues" evidence="1">
    <location>
        <begin position="35"/>
        <end position="49"/>
    </location>
</feature>
<evidence type="ECO:0000256" key="1">
    <source>
        <dbReference type="SAM" id="MobiDB-lite"/>
    </source>
</evidence>
<reference evidence="4" key="2">
    <citation type="submission" date="2025-04" db="UniProtKB">
        <authorList>
            <consortium name="RefSeq"/>
        </authorList>
    </citation>
    <scope>IDENTIFICATION</scope>
    <source>
        <strain evidence="4">Aabys</strain>
    </source>
</reference>
<dbReference type="KEGG" id="mde:101900565"/>
<dbReference type="VEuPathDB" id="VectorBase:MDOA000687"/>
<feature type="region of interest" description="Disordered" evidence="1">
    <location>
        <begin position="20"/>
        <end position="54"/>
    </location>
</feature>
<dbReference type="AlphaFoldDB" id="A0A1I8M2W3"/>
<reference evidence="2" key="1">
    <citation type="submission" date="2020-05" db="UniProtKB">
        <authorList>
            <consortium name="EnsemblMetazoa"/>
        </authorList>
    </citation>
    <scope>IDENTIFICATION</scope>
    <source>
        <strain evidence="2">Aabys</strain>
    </source>
</reference>